<reference evidence="7" key="1">
    <citation type="submission" date="2022-12" db="EMBL/GenBank/DDBJ databases">
        <authorList>
            <person name="Webb A."/>
        </authorList>
    </citation>
    <scope>NUCLEOTIDE SEQUENCE</scope>
    <source>
        <strain evidence="7">Hp1</strain>
    </source>
</reference>
<dbReference type="Pfam" id="PF00642">
    <property type="entry name" value="zf-CCCH"/>
    <property type="match status" value="1"/>
</dbReference>
<evidence type="ECO:0000313" key="8">
    <source>
        <dbReference type="Proteomes" id="UP001162031"/>
    </source>
</evidence>
<feature type="compositionally biased region" description="Polar residues" evidence="5">
    <location>
        <begin position="427"/>
        <end position="459"/>
    </location>
</feature>
<accession>A0AAV0V6K6</accession>
<dbReference type="InterPro" id="IPR036855">
    <property type="entry name" value="Znf_CCCH_sf"/>
</dbReference>
<feature type="compositionally biased region" description="Low complexity" evidence="5">
    <location>
        <begin position="218"/>
        <end position="235"/>
    </location>
</feature>
<dbReference type="GO" id="GO:0008270">
    <property type="term" value="F:zinc ion binding"/>
    <property type="evidence" value="ECO:0007669"/>
    <property type="project" value="UniProtKB-KW"/>
</dbReference>
<dbReference type="InterPro" id="IPR000571">
    <property type="entry name" value="Znf_CCCH"/>
</dbReference>
<evidence type="ECO:0000256" key="4">
    <source>
        <dbReference type="PROSITE-ProRule" id="PRU00723"/>
    </source>
</evidence>
<evidence type="ECO:0000313" key="7">
    <source>
        <dbReference type="EMBL" id="CAI5743314.1"/>
    </source>
</evidence>
<feature type="region of interest" description="Disordered" evidence="5">
    <location>
        <begin position="732"/>
        <end position="765"/>
    </location>
</feature>
<evidence type="ECO:0000256" key="3">
    <source>
        <dbReference type="ARBA" id="ARBA00022833"/>
    </source>
</evidence>
<keyword evidence="1 4" id="KW-0479">Metal-binding</keyword>
<dbReference type="InterPro" id="IPR045868">
    <property type="entry name" value="Znf_C3H13/40"/>
</dbReference>
<name>A0AAV0V6K6_HYABA</name>
<dbReference type="Proteomes" id="UP001162031">
    <property type="component" value="Unassembled WGS sequence"/>
</dbReference>
<feature type="compositionally biased region" description="Low complexity" evidence="5">
    <location>
        <begin position="646"/>
        <end position="662"/>
    </location>
</feature>
<feature type="zinc finger region" description="C3H1-type" evidence="4">
    <location>
        <begin position="520"/>
        <end position="548"/>
    </location>
</feature>
<dbReference type="SUPFAM" id="SSF90229">
    <property type="entry name" value="CCCH zinc finger"/>
    <property type="match status" value="1"/>
</dbReference>
<feature type="compositionally biased region" description="Polar residues" evidence="5">
    <location>
        <begin position="686"/>
        <end position="695"/>
    </location>
</feature>
<keyword evidence="3 4" id="KW-0862">Zinc</keyword>
<dbReference type="AlphaFoldDB" id="A0AAV0V6K6"/>
<dbReference type="FunFam" id="4.10.1000.10:FF:000043">
    <property type="entry name" value="tRNA methyltransferase 44 homolog"/>
    <property type="match status" value="1"/>
</dbReference>
<gene>
    <name evidence="7" type="ORF">HBR001_LOCUS9413</name>
</gene>
<organism evidence="7 8">
    <name type="scientific">Hyaloperonospora brassicae</name>
    <name type="common">Brassica downy mildew</name>
    <name type="synonym">Peronospora brassicae</name>
    <dbReference type="NCBI Taxonomy" id="162125"/>
    <lineage>
        <taxon>Eukaryota</taxon>
        <taxon>Sar</taxon>
        <taxon>Stramenopiles</taxon>
        <taxon>Oomycota</taxon>
        <taxon>Peronosporomycetes</taxon>
        <taxon>Peronosporales</taxon>
        <taxon>Peronosporaceae</taxon>
        <taxon>Hyaloperonospora</taxon>
    </lineage>
</organism>
<feature type="region of interest" description="Disordered" evidence="5">
    <location>
        <begin position="1"/>
        <end position="42"/>
    </location>
</feature>
<feature type="compositionally biased region" description="Pro residues" evidence="5">
    <location>
        <begin position="663"/>
        <end position="678"/>
    </location>
</feature>
<proteinExistence type="predicted"/>
<dbReference type="PANTHER" id="PTHR38160:SF1">
    <property type="entry name" value="ZINC FINGER CCCH DOMAIN-CONTAINING PROTEIN 40"/>
    <property type="match status" value="1"/>
</dbReference>
<dbReference type="EMBL" id="CANTFL010001488">
    <property type="protein sequence ID" value="CAI5743314.1"/>
    <property type="molecule type" value="Genomic_DNA"/>
</dbReference>
<feature type="zinc finger region" description="C3H1-type" evidence="4">
    <location>
        <begin position="576"/>
        <end position="604"/>
    </location>
</feature>
<dbReference type="PROSITE" id="PS50103">
    <property type="entry name" value="ZF_C3H1"/>
    <property type="match status" value="3"/>
</dbReference>
<feature type="compositionally biased region" description="Basic and acidic residues" evidence="5">
    <location>
        <begin position="32"/>
        <end position="42"/>
    </location>
</feature>
<feature type="domain" description="C3H1-type" evidence="6">
    <location>
        <begin position="472"/>
        <end position="500"/>
    </location>
</feature>
<evidence type="ECO:0000256" key="1">
    <source>
        <dbReference type="ARBA" id="ARBA00022723"/>
    </source>
</evidence>
<evidence type="ECO:0000256" key="5">
    <source>
        <dbReference type="SAM" id="MobiDB-lite"/>
    </source>
</evidence>
<evidence type="ECO:0000259" key="6">
    <source>
        <dbReference type="PROSITE" id="PS50103"/>
    </source>
</evidence>
<feature type="zinc finger region" description="C3H1-type" evidence="4">
    <location>
        <begin position="472"/>
        <end position="500"/>
    </location>
</feature>
<feature type="region of interest" description="Disordered" evidence="5">
    <location>
        <begin position="173"/>
        <end position="270"/>
    </location>
</feature>
<feature type="domain" description="C3H1-type" evidence="6">
    <location>
        <begin position="520"/>
        <end position="548"/>
    </location>
</feature>
<dbReference type="SMART" id="SM00356">
    <property type="entry name" value="ZnF_C3H1"/>
    <property type="match status" value="3"/>
</dbReference>
<keyword evidence="8" id="KW-1185">Reference proteome</keyword>
<sequence>MAAAPGLPAEQQQQQDSAPVVDAVDEALISTEEQRTASKPETGELLNRVAAEVSQAFQTSLVQVLSDIGREYGVASSPVKFARMEKGDAAVAPGDEQLLGKPGRDDVHRLSHELQLSRLQVRQLQQVVDELHDEQRVSQQKLAFYSALSTKLKRDLIDERLALVDANNEIKELRRRRSRDDASSGGGGCARSPRSPHVAQEPSENPWTASNESIVGPASGASGSSATAGATGGSSLMAFDFYPSESSRGAGDHEGIADDDEPPSPSSTTQTLRNTLMDQFLPSALLDSPQVTPRHAKAFADDTLDEEKALPFFSQGADDLKSPSLPVPPPLPGASLTSATAKHQGLKDGEGDGLPETSHDSSGRVSVPSAVASVKLSMLSEVFDAIPIKELEMILRRFDDQELAAMDYILSTHPSVNPVSGARRTAESGSNLASMTSTPPSRSSNVGHSKTSAHRSGSQVGLIEPPPGSANNWKTEICMYYMQGKCNKTRRTCSFAHGESDLVRPGGSSSSAASSKHVPGYKTRICQAYENGTCPKPRRDCLMAHGVNDLRDGGSGSGGSGGSQTILPSATPRLQSYKTELCYYFLKGNCNYSKEECRFAHGQNDLRTVEGNTAQMAAAASGSGFGVDFGPSSPVPPPPPVSMEKQLQLQYQYQQQYQQQHHQPPPAAPFQLQPPPAQQPGFVPQHQIQLQQSSRGGAGQHPFGFQHQPYDPAQHHQQYMPHPGQYRYLKTVEDKRSTLGGRLPRRDSGSSWSSFDATGLPPSEY</sequence>
<feature type="domain" description="C3H1-type" evidence="6">
    <location>
        <begin position="576"/>
        <end position="604"/>
    </location>
</feature>
<feature type="region of interest" description="Disordered" evidence="5">
    <location>
        <begin position="625"/>
        <end position="720"/>
    </location>
</feature>
<evidence type="ECO:0000256" key="2">
    <source>
        <dbReference type="ARBA" id="ARBA00022771"/>
    </source>
</evidence>
<dbReference type="Gene3D" id="4.10.1000.10">
    <property type="entry name" value="Zinc finger, CCCH-type"/>
    <property type="match status" value="3"/>
</dbReference>
<dbReference type="PANTHER" id="PTHR38160">
    <property type="entry name" value="ZINC FINGER CCCH DOMAIN-CONTAINING PROTEIN 40"/>
    <property type="match status" value="1"/>
</dbReference>
<feature type="compositionally biased region" description="Basic and acidic residues" evidence="5">
    <location>
        <begin position="173"/>
        <end position="182"/>
    </location>
</feature>
<feature type="region of interest" description="Disordered" evidence="5">
    <location>
        <begin position="315"/>
        <end position="365"/>
    </location>
</feature>
<comment type="caution">
    <text evidence="7">The sequence shown here is derived from an EMBL/GenBank/DDBJ whole genome shotgun (WGS) entry which is preliminary data.</text>
</comment>
<feature type="compositionally biased region" description="Polar residues" evidence="5">
    <location>
        <begin position="202"/>
        <end position="213"/>
    </location>
</feature>
<protein>
    <recommendedName>
        <fullName evidence="6">C3H1-type domain-containing protein</fullName>
    </recommendedName>
</protein>
<feature type="region of interest" description="Disordered" evidence="5">
    <location>
        <begin position="416"/>
        <end position="468"/>
    </location>
</feature>
<keyword evidence="2 4" id="KW-0863">Zinc-finger</keyword>